<gene>
    <name evidence="1" type="ORF">LEP1GSC056_0629</name>
</gene>
<dbReference type="AlphaFoldDB" id="A0ABC9SL14"/>
<accession>A0ABC9SL14</accession>
<evidence type="ECO:0000313" key="2">
    <source>
        <dbReference type="Proteomes" id="UP000012166"/>
    </source>
</evidence>
<sequence>MSFERSIEFFAAMQRIRPFLRNMIGTSRKKVEKRNPWIFLESHGSR</sequence>
<dbReference type="EMBL" id="AHMS02000018">
    <property type="protein sequence ID" value="EMN18416.1"/>
    <property type="molecule type" value="Genomic_DNA"/>
</dbReference>
<reference evidence="1 2" key="1">
    <citation type="submission" date="2013-01" db="EMBL/GenBank/DDBJ databases">
        <authorList>
            <person name="Harkins D.M."/>
            <person name="Durkin A.S."/>
            <person name="Brinkac L.M."/>
            <person name="Haft D.H."/>
            <person name="Selengut J.D."/>
            <person name="Sanka R."/>
            <person name="DePew J."/>
            <person name="Purushe J."/>
            <person name="Hartskeerl R.A."/>
            <person name="Ahmed A."/>
            <person name="van der Linden H."/>
            <person name="Goris M.G.A."/>
            <person name="Vinetz J.M."/>
            <person name="Sutton G.G."/>
            <person name="Nierman W.C."/>
            <person name="Fouts D.E."/>
        </authorList>
    </citation>
    <scope>NUCLEOTIDE SEQUENCE [LARGE SCALE GENOMIC DNA]</scope>
    <source>
        <strain evidence="1 2">Brem 328</strain>
    </source>
</reference>
<organism evidence="1 2">
    <name type="scientific">Leptospira borgpetersenii str. Brem 328</name>
    <dbReference type="NCBI Taxonomy" id="1049780"/>
    <lineage>
        <taxon>Bacteria</taxon>
        <taxon>Pseudomonadati</taxon>
        <taxon>Spirochaetota</taxon>
        <taxon>Spirochaetia</taxon>
        <taxon>Leptospirales</taxon>
        <taxon>Leptospiraceae</taxon>
        <taxon>Leptospira</taxon>
    </lineage>
</organism>
<evidence type="ECO:0000313" key="1">
    <source>
        <dbReference type="EMBL" id="EMN18416.1"/>
    </source>
</evidence>
<comment type="caution">
    <text evidence="1">The sequence shown here is derived from an EMBL/GenBank/DDBJ whole genome shotgun (WGS) entry which is preliminary data.</text>
</comment>
<name>A0ABC9SL14_LEPBO</name>
<dbReference type="Proteomes" id="UP000012166">
    <property type="component" value="Unassembled WGS sequence"/>
</dbReference>
<protein>
    <submittedName>
        <fullName evidence="1">Uncharacterized protein</fullName>
    </submittedName>
</protein>
<proteinExistence type="predicted"/>